<comment type="function">
    <text evidence="4">Component of the large ribosomal subunit. The ribosome is a large ribonucleoprotein complex responsible for the synthesis of proteins in the cell.</text>
</comment>
<dbReference type="Proteomes" id="UP000001074">
    <property type="component" value="Unassembled WGS sequence"/>
</dbReference>
<dbReference type="PANTHER" id="PTHR11847:SF4">
    <property type="entry name" value="LARGE RIBOSOMAL SUBUNIT PROTEIN EL15"/>
    <property type="match status" value="1"/>
</dbReference>
<organism evidence="7 8">
    <name type="scientific">Myotis lucifugus</name>
    <name type="common">Little brown bat</name>
    <dbReference type="NCBI Taxonomy" id="59463"/>
    <lineage>
        <taxon>Eukaryota</taxon>
        <taxon>Metazoa</taxon>
        <taxon>Chordata</taxon>
        <taxon>Craniata</taxon>
        <taxon>Vertebrata</taxon>
        <taxon>Euteleostomi</taxon>
        <taxon>Mammalia</taxon>
        <taxon>Eutheria</taxon>
        <taxon>Laurasiatheria</taxon>
        <taxon>Chiroptera</taxon>
        <taxon>Yangochiroptera</taxon>
        <taxon>Vespertilionidae</taxon>
        <taxon>Myotis</taxon>
    </lineage>
</organism>
<name>G1Q553_MYOLU</name>
<comment type="subunit">
    <text evidence="5">Component of the large ribosomal subunit. Interacts with IFIT1 (via TPR repeats 1-4).</text>
</comment>
<reference evidence="7" key="3">
    <citation type="submission" date="2025-09" db="UniProtKB">
        <authorList>
            <consortium name="Ensembl"/>
        </authorList>
    </citation>
    <scope>IDENTIFICATION</scope>
</reference>
<protein>
    <recommendedName>
        <fullName evidence="6">Ribosomal protein L15</fullName>
    </recommendedName>
</protein>
<dbReference type="PANTHER" id="PTHR11847">
    <property type="entry name" value="RIBOSOMAL PROTEIN L15"/>
    <property type="match status" value="1"/>
</dbReference>
<proteinExistence type="inferred from homology"/>
<dbReference type="SMART" id="SM01384">
    <property type="entry name" value="Ribosomal_L15e"/>
    <property type="match status" value="1"/>
</dbReference>
<evidence type="ECO:0000256" key="1">
    <source>
        <dbReference type="ARBA" id="ARBA00006857"/>
    </source>
</evidence>
<keyword evidence="2 6" id="KW-0689">Ribosomal protein</keyword>
<dbReference type="HOGENOM" id="CLU_080796_0_0_1"/>
<evidence type="ECO:0000256" key="4">
    <source>
        <dbReference type="ARBA" id="ARBA00034092"/>
    </source>
</evidence>
<evidence type="ECO:0000313" key="8">
    <source>
        <dbReference type="Proteomes" id="UP000001074"/>
    </source>
</evidence>
<dbReference type="FunFam" id="3.40.1120.10:FF:000001">
    <property type="entry name" value="Ribosomal protein L15"/>
    <property type="match status" value="1"/>
</dbReference>
<dbReference type="SUPFAM" id="SSF54189">
    <property type="entry name" value="Ribosomal proteins S24e, L23 and L15e"/>
    <property type="match status" value="1"/>
</dbReference>
<dbReference type="eggNOG" id="KOG1678">
    <property type="taxonomic scope" value="Eukaryota"/>
</dbReference>
<dbReference type="GO" id="GO:0002181">
    <property type="term" value="P:cytoplasmic translation"/>
    <property type="evidence" value="ECO:0007669"/>
    <property type="project" value="TreeGrafter"/>
</dbReference>
<dbReference type="AlphaFoldDB" id="G1Q553"/>
<dbReference type="Ensembl" id="ENSMLUT00000000939.2">
    <property type="protein sequence ID" value="ENSMLUP00000018836.1"/>
    <property type="gene ID" value="ENSMLUG00000000942.2"/>
</dbReference>
<reference evidence="7 8" key="1">
    <citation type="journal article" date="2011" name="Nature">
        <title>A high-resolution map of human evolutionary constraint using 29 mammals.</title>
        <authorList>
            <person name="Lindblad-Toh K."/>
            <person name="Garber M."/>
            <person name="Zuk O."/>
            <person name="Lin M.F."/>
            <person name="Parker B.J."/>
            <person name="Washietl S."/>
            <person name="Kheradpour P."/>
            <person name="Ernst J."/>
            <person name="Jordan G."/>
            <person name="Mauceli E."/>
            <person name="Ward L.D."/>
            <person name="Lowe C.B."/>
            <person name="Holloway A.K."/>
            <person name="Clamp M."/>
            <person name="Gnerre S."/>
            <person name="Alfoldi J."/>
            <person name="Beal K."/>
            <person name="Chang J."/>
            <person name="Clawson H."/>
            <person name="Cuff J."/>
            <person name="Di Palma F."/>
            <person name="Fitzgerald S."/>
            <person name="Flicek P."/>
            <person name="Guttman M."/>
            <person name="Hubisz M.J."/>
            <person name="Jaffe D.B."/>
            <person name="Jungreis I."/>
            <person name="Kent W.J."/>
            <person name="Kostka D."/>
            <person name="Lara M."/>
            <person name="Martins A.L."/>
            <person name="Massingham T."/>
            <person name="Moltke I."/>
            <person name="Raney B.J."/>
            <person name="Rasmussen M.D."/>
            <person name="Robinson J."/>
            <person name="Stark A."/>
            <person name="Vilella A.J."/>
            <person name="Wen J."/>
            <person name="Xie X."/>
            <person name="Zody M.C."/>
            <person name="Baldwin J."/>
            <person name="Bloom T."/>
            <person name="Chin C.W."/>
            <person name="Heiman D."/>
            <person name="Nicol R."/>
            <person name="Nusbaum C."/>
            <person name="Young S."/>
            <person name="Wilkinson J."/>
            <person name="Worley K.C."/>
            <person name="Kovar C.L."/>
            <person name="Muzny D.M."/>
            <person name="Gibbs R.A."/>
            <person name="Cree A."/>
            <person name="Dihn H.H."/>
            <person name="Fowler G."/>
            <person name="Jhangiani S."/>
            <person name="Joshi V."/>
            <person name="Lee S."/>
            <person name="Lewis L.R."/>
            <person name="Nazareth L.V."/>
            <person name="Okwuonu G."/>
            <person name="Santibanez J."/>
            <person name="Warren W.C."/>
            <person name="Mardis E.R."/>
            <person name="Weinstock G.M."/>
            <person name="Wilson R.K."/>
            <person name="Delehaunty K."/>
            <person name="Dooling D."/>
            <person name="Fronik C."/>
            <person name="Fulton L."/>
            <person name="Fulton B."/>
            <person name="Graves T."/>
            <person name="Minx P."/>
            <person name="Sodergren E."/>
            <person name="Birney E."/>
            <person name="Margulies E.H."/>
            <person name="Herrero J."/>
            <person name="Green E.D."/>
            <person name="Haussler D."/>
            <person name="Siepel A."/>
            <person name="Goldman N."/>
            <person name="Pollard K.S."/>
            <person name="Pedersen J.S."/>
            <person name="Lander E.S."/>
            <person name="Kellis M."/>
        </authorList>
    </citation>
    <scope>NUCLEOTIDE SEQUENCE [LARGE SCALE GENOMIC DNA]</scope>
</reference>
<dbReference type="Pfam" id="PF00827">
    <property type="entry name" value="Ribosomal_L15e"/>
    <property type="match status" value="1"/>
</dbReference>
<dbReference type="GO" id="GO:0003723">
    <property type="term" value="F:RNA binding"/>
    <property type="evidence" value="ECO:0007669"/>
    <property type="project" value="TreeGrafter"/>
</dbReference>
<accession>G1Q553</accession>
<evidence type="ECO:0000313" key="7">
    <source>
        <dbReference type="Ensembl" id="ENSMLUP00000018836.1"/>
    </source>
</evidence>
<comment type="similarity">
    <text evidence="1 6">Belongs to the eukaryotic ribosomal protein eL15 family.</text>
</comment>
<dbReference type="GO" id="GO:0003735">
    <property type="term" value="F:structural constituent of ribosome"/>
    <property type="evidence" value="ECO:0007669"/>
    <property type="project" value="InterPro"/>
</dbReference>
<dbReference type="InParanoid" id="G1Q553"/>
<keyword evidence="3 6" id="KW-0687">Ribonucleoprotein</keyword>
<dbReference type="GO" id="GO:0022625">
    <property type="term" value="C:cytosolic large ribosomal subunit"/>
    <property type="evidence" value="ECO:0007669"/>
    <property type="project" value="TreeGrafter"/>
</dbReference>
<dbReference type="EMBL" id="AAPE02002033">
    <property type="status" value="NOT_ANNOTATED_CDS"/>
    <property type="molecule type" value="Genomic_DNA"/>
</dbReference>
<keyword evidence="8" id="KW-1185">Reference proteome</keyword>
<dbReference type="GeneTree" id="ENSGT00910000144184"/>
<dbReference type="Gene3D" id="3.40.1120.10">
    <property type="entry name" value="Ribosomal protein l15e"/>
    <property type="match status" value="1"/>
</dbReference>
<dbReference type="InterPro" id="IPR012678">
    <property type="entry name" value="Ribosomal_uL23/eL15/eS24_sf"/>
</dbReference>
<evidence type="ECO:0000256" key="3">
    <source>
        <dbReference type="ARBA" id="ARBA00023274"/>
    </source>
</evidence>
<evidence type="ECO:0000256" key="5">
    <source>
        <dbReference type="ARBA" id="ARBA00046623"/>
    </source>
</evidence>
<sequence>KYIQEPWRKQSNVMRFLLRVHYWQYCHLSVLHSPSPTPPPPDKACRLGYKAKQGYVIYLIGVRHGGPKRPVPKGVTYHKPVNHVVNQLKFARSLQPVAKERAGRHCGALGVLNSYEVGEDSTYKFSEVILIDPFHKVIRRNPDNQWITKSVHNHREMQGLTCAAHKSRDLGKGHKFHHTIGGSHHAACRSCNTLQLHRYR</sequence>
<dbReference type="InterPro" id="IPR000439">
    <property type="entry name" value="Ribosomal_eL15"/>
</dbReference>
<evidence type="ECO:0000256" key="6">
    <source>
        <dbReference type="RuleBase" id="RU000663"/>
    </source>
</evidence>
<reference evidence="7" key="2">
    <citation type="submission" date="2025-08" db="UniProtKB">
        <authorList>
            <consortium name="Ensembl"/>
        </authorList>
    </citation>
    <scope>IDENTIFICATION</scope>
</reference>
<evidence type="ECO:0000256" key="2">
    <source>
        <dbReference type="ARBA" id="ARBA00022980"/>
    </source>
</evidence>
<dbReference type="InterPro" id="IPR024794">
    <property type="entry name" value="Rbsml_eL15_core_dom_sf"/>
</dbReference>
<dbReference type="STRING" id="59463.ENSMLUP00000018836"/>